<feature type="domain" description="Thioredoxin" evidence="2">
    <location>
        <begin position="117"/>
        <end position="269"/>
    </location>
</feature>
<gene>
    <name evidence="3" type="ORF">KGMB03357_10990</name>
</gene>
<evidence type="ECO:0000259" key="2">
    <source>
        <dbReference type="PROSITE" id="PS51352"/>
    </source>
</evidence>
<dbReference type="OrthoDB" id="9809733at2"/>
<dbReference type="PANTHER" id="PTHR42852">
    <property type="entry name" value="THIOL:DISULFIDE INTERCHANGE PROTEIN DSBE"/>
    <property type="match status" value="1"/>
</dbReference>
<dbReference type="CDD" id="cd02966">
    <property type="entry name" value="TlpA_like_family"/>
    <property type="match status" value="1"/>
</dbReference>
<dbReference type="Pfam" id="PF00578">
    <property type="entry name" value="AhpC-TSA"/>
    <property type="match status" value="1"/>
</dbReference>
<keyword evidence="4" id="KW-1185">Reference proteome</keyword>
<proteinExistence type="predicted"/>
<sequence>MKKRILLFAVSLILVLGFTACGKAKQSAEELIQQENEIIAEHQDLWDLAFNAVDKDTVGSQTGDYADFLKMALENIKDQLSKEDFKALSEDVKKIKALEEQLAALPQEDSNPTGTSLDSAKSFPAFTGKDFDGNAVDESLFTNNSVTLVNFWFNGCSPCVGELPALQKLHDSLKEKGGAVVGINVETLDENEDTIAAAKEIMKKQGASYQNIYFDSDSEAGKLALSVMTFPTSVLIDSEGNIVGDVIVGGLDNEKTMASVQKQIDEILAK</sequence>
<evidence type="ECO:0000256" key="1">
    <source>
        <dbReference type="SAM" id="SignalP"/>
    </source>
</evidence>
<evidence type="ECO:0000313" key="3">
    <source>
        <dbReference type="EMBL" id="GCB29438.1"/>
    </source>
</evidence>
<dbReference type="InterPro" id="IPR036249">
    <property type="entry name" value="Thioredoxin-like_sf"/>
</dbReference>
<comment type="caution">
    <text evidence="3">The sequence shown here is derived from an EMBL/GenBank/DDBJ whole genome shotgun (WGS) entry which is preliminary data.</text>
</comment>
<feature type="chain" id="PRO_5038466165" description="Thioredoxin domain-containing protein" evidence="1">
    <location>
        <begin position="25"/>
        <end position="270"/>
    </location>
</feature>
<dbReference type="InterPro" id="IPR013766">
    <property type="entry name" value="Thioredoxin_domain"/>
</dbReference>
<dbReference type="GO" id="GO:0016491">
    <property type="term" value="F:oxidoreductase activity"/>
    <property type="evidence" value="ECO:0007669"/>
    <property type="project" value="InterPro"/>
</dbReference>
<dbReference type="InterPro" id="IPR000866">
    <property type="entry name" value="AhpC/TSA"/>
</dbReference>
<dbReference type="EMBL" id="BHVZ01000001">
    <property type="protein sequence ID" value="GCB29438.1"/>
    <property type="molecule type" value="Genomic_DNA"/>
</dbReference>
<reference evidence="3 4" key="1">
    <citation type="submission" date="2018-10" db="EMBL/GenBank/DDBJ databases">
        <title>Draft Genome Sequence of Anaerotignum sp. KCTC 15736.</title>
        <authorList>
            <person name="Choi S.H."/>
            <person name="Kim J.S."/>
            <person name="Kang S.W."/>
            <person name="Lee J.S."/>
            <person name="Park S.H."/>
        </authorList>
    </citation>
    <scope>NUCLEOTIDE SEQUENCE [LARGE SCALE GENOMIC DNA]</scope>
    <source>
        <strain evidence="3 4">KCTC 15736</strain>
    </source>
</reference>
<accession>A0A401LD44</accession>
<protein>
    <recommendedName>
        <fullName evidence="2">Thioredoxin domain-containing protein</fullName>
    </recommendedName>
</protein>
<dbReference type="AlphaFoldDB" id="A0A401LD44"/>
<dbReference type="PROSITE" id="PS51352">
    <property type="entry name" value="THIOREDOXIN_2"/>
    <property type="match status" value="1"/>
</dbReference>
<dbReference type="Proteomes" id="UP000287361">
    <property type="component" value="Unassembled WGS sequence"/>
</dbReference>
<feature type="signal peptide" evidence="1">
    <location>
        <begin position="1"/>
        <end position="24"/>
    </location>
</feature>
<dbReference type="InterPro" id="IPR050553">
    <property type="entry name" value="Thioredoxin_ResA/DsbE_sf"/>
</dbReference>
<dbReference type="PANTHER" id="PTHR42852:SF18">
    <property type="entry name" value="CHROMOSOME UNDETERMINED SCAFFOLD_47, WHOLE GENOME SHOTGUN SEQUENCE"/>
    <property type="match status" value="1"/>
</dbReference>
<dbReference type="GO" id="GO:0016209">
    <property type="term" value="F:antioxidant activity"/>
    <property type="evidence" value="ECO:0007669"/>
    <property type="project" value="InterPro"/>
</dbReference>
<keyword evidence="1" id="KW-0732">Signal</keyword>
<evidence type="ECO:0000313" key="4">
    <source>
        <dbReference type="Proteomes" id="UP000287361"/>
    </source>
</evidence>
<name>A0A401LD44_9FIRM</name>
<dbReference type="SUPFAM" id="SSF52833">
    <property type="entry name" value="Thioredoxin-like"/>
    <property type="match status" value="1"/>
</dbReference>
<dbReference type="PROSITE" id="PS51257">
    <property type="entry name" value="PROKAR_LIPOPROTEIN"/>
    <property type="match status" value="1"/>
</dbReference>
<organism evidence="3 4">
    <name type="scientific">Anaerotignum faecicola</name>
    <dbReference type="NCBI Taxonomy" id="2358141"/>
    <lineage>
        <taxon>Bacteria</taxon>
        <taxon>Bacillati</taxon>
        <taxon>Bacillota</taxon>
        <taxon>Clostridia</taxon>
        <taxon>Lachnospirales</taxon>
        <taxon>Anaerotignaceae</taxon>
        <taxon>Anaerotignum</taxon>
    </lineage>
</organism>
<dbReference type="Gene3D" id="3.40.30.10">
    <property type="entry name" value="Glutaredoxin"/>
    <property type="match status" value="1"/>
</dbReference>